<dbReference type="CDD" id="cd09097">
    <property type="entry name" value="Deadenylase_CCR4"/>
    <property type="match status" value="1"/>
</dbReference>
<evidence type="ECO:0000256" key="17">
    <source>
        <dbReference type="ARBA" id="ARBA00023163"/>
    </source>
</evidence>
<dbReference type="SMART" id="SM00369">
    <property type="entry name" value="LRR_TYP"/>
    <property type="match status" value="3"/>
</dbReference>
<keyword evidence="16" id="KW-0805">Transcription regulation</keyword>
<keyword evidence="13" id="KW-0269">Exonuclease</keyword>
<sequence length="688" mass="76471">MYPAYGNNNGNNTTVNTTVTFSRYPLSLSSGTTTKPPSLSSLQHSSSSGPATPSPFTSNAGENSIPSLITTTTTTTTTNTNSSTGQHYDRQYSYAQRSRQASSPHHHARTAALVARNTLTSNPITLAHPSTASTNDLKHRPSNSKSAAAAATAGAGTNTTESAWSILDMGGVGLNHLTPVLTTDYLFLTVLYINHNNLTTLPASLCKLTQLTILDASSNRLSTLPAELGLLVQLKELLLFDNQLTTLPTELGTLYQLETLGLEGNPLSSDMLRVLLEEGSAAVIVNLRENAEVGMPPPQREMVRVLTDDEEERGGGDEKDKKEDSIEKLSVLCYNVLCQKLATNQAYGYTPSWALGWDYRKELVMTEILRWNSDVICLQEIEMSQFEDFFRDRFQEAGGYESIFFPKSRAKTMTDDERRSVDGCAIFYKASRYKLLAHHLLEYSQTVLQRSDLKESEDTFNRVMVKDNVAIMILLQDIKTGSRVLVANSHIHWDPQYADVKLVQVGILLEEIERFTEKHRGHDKDEDAASTSKKTSIPTVICGDFNSQPDSGVYELLAKGSIKKNHPDFDNHVYGNYTSKGIKHNLTPLKSAYASIGELPFTNYTPRFKGVLDYIWHTADTLETVSVLGPIDQDYLDKVVGFPNPHFPSDHIAIAAQLRFKKNNKKHPTIRNTIFSQKHHHTYTNNKK</sequence>
<evidence type="ECO:0000256" key="18">
    <source>
        <dbReference type="ARBA" id="ARBA00023242"/>
    </source>
</evidence>
<dbReference type="InterPro" id="IPR003591">
    <property type="entry name" value="Leu-rich_rpt_typical-subtyp"/>
</dbReference>
<dbReference type="EMBL" id="JAIXMP010000034">
    <property type="protein sequence ID" value="KAI9249754.1"/>
    <property type="molecule type" value="Genomic_DNA"/>
</dbReference>
<keyword evidence="17" id="KW-0804">Transcription</keyword>
<keyword evidence="10" id="KW-0479">Metal-binding</keyword>
<keyword evidence="8" id="KW-0433">Leucine-rich repeat</keyword>
<evidence type="ECO:0000256" key="22">
    <source>
        <dbReference type="ARBA" id="ARBA00033317"/>
    </source>
</evidence>
<keyword evidence="9" id="KW-0540">Nuclease</keyword>
<keyword evidence="26" id="KW-1185">Reference proteome</keyword>
<dbReference type="Gene3D" id="3.60.10.10">
    <property type="entry name" value="Endonuclease/exonuclease/phosphatase"/>
    <property type="match status" value="1"/>
</dbReference>
<gene>
    <name evidence="25" type="ORF">BDA99DRAFT_523563</name>
</gene>
<dbReference type="GO" id="GO:0046872">
    <property type="term" value="F:metal ion binding"/>
    <property type="evidence" value="ECO:0007669"/>
    <property type="project" value="UniProtKB-KW"/>
</dbReference>
<dbReference type="PROSITE" id="PS51450">
    <property type="entry name" value="LRR"/>
    <property type="match status" value="1"/>
</dbReference>
<dbReference type="Pfam" id="PF03372">
    <property type="entry name" value="Exo_endo_phos"/>
    <property type="match status" value="1"/>
</dbReference>
<dbReference type="Gene3D" id="3.80.10.10">
    <property type="entry name" value="Ribonuclease Inhibitor"/>
    <property type="match status" value="1"/>
</dbReference>
<feature type="compositionally biased region" description="Polar residues" evidence="23">
    <location>
        <begin position="28"/>
        <end position="37"/>
    </location>
</feature>
<dbReference type="SMART" id="SM00364">
    <property type="entry name" value="LRR_BAC"/>
    <property type="match status" value="3"/>
</dbReference>
<evidence type="ECO:0000256" key="3">
    <source>
        <dbReference type="ARBA" id="ARBA00004123"/>
    </source>
</evidence>
<protein>
    <recommendedName>
        <fullName evidence="19">CCR4-Not complex 3'-5'-exoribonuclease subunit Ccr4</fullName>
        <ecNumber evidence="6">3.1.13.4</ecNumber>
    </recommendedName>
    <alternativeName>
        <fullName evidence="20">Carbon catabolite repressor protein 4</fullName>
    </alternativeName>
    <alternativeName>
        <fullName evidence="21">Cytoplasmic deadenylase</fullName>
    </alternativeName>
    <alternativeName>
        <fullName evidence="22">Glucose-repressible alcohol dehydrogenase transcriptional effector</fullName>
    </alternativeName>
</protein>
<evidence type="ECO:0000259" key="24">
    <source>
        <dbReference type="Pfam" id="PF03372"/>
    </source>
</evidence>
<evidence type="ECO:0000256" key="1">
    <source>
        <dbReference type="ARBA" id="ARBA00001663"/>
    </source>
</evidence>
<accession>A0AAD5P9E7</accession>
<comment type="catalytic activity">
    <reaction evidence="1">
        <text>Exonucleolytic cleavage of poly(A) to 5'-AMP.</text>
        <dbReference type="EC" id="3.1.13.4"/>
    </reaction>
</comment>
<comment type="caution">
    <text evidence="25">The sequence shown here is derived from an EMBL/GenBank/DDBJ whole genome shotgun (WGS) entry which is preliminary data.</text>
</comment>
<dbReference type="AlphaFoldDB" id="A0AAD5P9E7"/>
<evidence type="ECO:0000256" key="23">
    <source>
        <dbReference type="SAM" id="MobiDB-lite"/>
    </source>
</evidence>
<evidence type="ECO:0000256" key="9">
    <source>
        <dbReference type="ARBA" id="ARBA00022722"/>
    </source>
</evidence>
<comment type="subcellular location">
    <subcellularLocation>
        <location evidence="4">Cytoplasm</location>
    </subcellularLocation>
    <subcellularLocation>
        <location evidence="3">Nucleus</location>
    </subcellularLocation>
</comment>
<evidence type="ECO:0000256" key="8">
    <source>
        <dbReference type="ARBA" id="ARBA00022614"/>
    </source>
</evidence>
<keyword evidence="18" id="KW-0539">Nucleus</keyword>
<evidence type="ECO:0000256" key="4">
    <source>
        <dbReference type="ARBA" id="ARBA00004496"/>
    </source>
</evidence>
<name>A0AAD5P9E7_9FUNG</name>
<dbReference type="InterPro" id="IPR036691">
    <property type="entry name" value="Endo/exonu/phosph_ase_sf"/>
</dbReference>
<evidence type="ECO:0000256" key="10">
    <source>
        <dbReference type="ARBA" id="ARBA00022723"/>
    </source>
</evidence>
<dbReference type="EC" id="3.1.13.4" evidence="6"/>
<evidence type="ECO:0000256" key="11">
    <source>
        <dbReference type="ARBA" id="ARBA00022737"/>
    </source>
</evidence>
<comment type="cofactor">
    <cofactor evidence="2">
        <name>Mg(2+)</name>
        <dbReference type="ChEBI" id="CHEBI:18420"/>
    </cofactor>
</comment>
<keyword evidence="12" id="KW-0378">Hydrolase</keyword>
<keyword evidence="25" id="KW-0255">Endonuclease</keyword>
<dbReference type="PANTHER" id="PTHR12121:SF100">
    <property type="entry name" value="POLY(A)-SPECIFIC RIBONUCLEASE"/>
    <property type="match status" value="1"/>
</dbReference>
<feature type="compositionally biased region" description="Low complexity" evidence="23">
    <location>
        <begin position="143"/>
        <end position="154"/>
    </location>
</feature>
<keyword evidence="14" id="KW-0460">Magnesium</keyword>
<dbReference type="InterPro" id="IPR005135">
    <property type="entry name" value="Endo/exonuclease/phosphatase"/>
</dbReference>
<dbReference type="InterPro" id="IPR001611">
    <property type="entry name" value="Leu-rich_rpt"/>
</dbReference>
<evidence type="ECO:0000256" key="19">
    <source>
        <dbReference type="ARBA" id="ARBA00023475"/>
    </source>
</evidence>
<keyword evidence="15" id="KW-0694">RNA-binding</keyword>
<feature type="compositionally biased region" description="Polar residues" evidence="23">
    <location>
        <begin position="123"/>
        <end position="135"/>
    </location>
</feature>
<dbReference type="InterPro" id="IPR032675">
    <property type="entry name" value="LRR_dom_sf"/>
</dbReference>
<dbReference type="FunFam" id="3.60.10.10:FF:000037">
    <property type="entry name" value="Glucose-repressible alcohol dehydrogenase transcriptional effector"/>
    <property type="match status" value="1"/>
</dbReference>
<dbReference type="GO" id="GO:0004535">
    <property type="term" value="F:poly(A)-specific ribonuclease activity"/>
    <property type="evidence" value="ECO:0007669"/>
    <property type="project" value="UniProtKB-EC"/>
</dbReference>
<evidence type="ECO:0000256" key="7">
    <source>
        <dbReference type="ARBA" id="ARBA00022490"/>
    </source>
</evidence>
<feature type="compositionally biased region" description="Low complexity" evidence="23">
    <location>
        <begin position="38"/>
        <end position="48"/>
    </location>
</feature>
<dbReference type="Pfam" id="PF00560">
    <property type="entry name" value="LRR_1"/>
    <property type="match status" value="1"/>
</dbReference>
<dbReference type="GO" id="GO:0005634">
    <property type="term" value="C:nucleus"/>
    <property type="evidence" value="ECO:0007669"/>
    <property type="project" value="UniProtKB-SubCell"/>
</dbReference>
<dbReference type="GO" id="GO:0003723">
    <property type="term" value="F:RNA binding"/>
    <property type="evidence" value="ECO:0007669"/>
    <property type="project" value="UniProtKB-KW"/>
</dbReference>
<keyword evidence="11" id="KW-0677">Repeat</keyword>
<evidence type="ECO:0000256" key="12">
    <source>
        <dbReference type="ARBA" id="ARBA00022801"/>
    </source>
</evidence>
<dbReference type="SUPFAM" id="SSF56219">
    <property type="entry name" value="DNase I-like"/>
    <property type="match status" value="1"/>
</dbReference>
<organism evidence="25 26">
    <name type="scientific">Phascolomyces articulosus</name>
    <dbReference type="NCBI Taxonomy" id="60185"/>
    <lineage>
        <taxon>Eukaryota</taxon>
        <taxon>Fungi</taxon>
        <taxon>Fungi incertae sedis</taxon>
        <taxon>Mucoromycota</taxon>
        <taxon>Mucoromycotina</taxon>
        <taxon>Mucoromycetes</taxon>
        <taxon>Mucorales</taxon>
        <taxon>Lichtheimiaceae</taxon>
        <taxon>Phascolomyces</taxon>
    </lineage>
</organism>
<feature type="region of interest" description="Disordered" evidence="23">
    <location>
        <begin position="123"/>
        <end position="154"/>
    </location>
</feature>
<dbReference type="SUPFAM" id="SSF52058">
    <property type="entry name" value="L domain-like"/>
    <property type="match status" value="1"/>
</dbReference>
<evidence type="ECO:0000256" key="20">
    <source>
        <dbReference type="ARBA" id="ARBA00030493"/>
    </source>
</evidence>
<feature type="compositionally biased region" description="Low complexity" evidence="23">
    <location>
        <begin position="70"/>
        <end position="84"/>
    </location>
</feature>
<dbReference type="Proteomes" id="UP001209540">
    <property type="component" value="Unassembled WGS sequence"/>
</dbReference>
<evidence type="ECO:0000256" key="21">
    <source>
        <dbReference type="ARBA" id="ARBA00031469"/>
    </source>
</evidence>
<reference evidence="25" key="1">
    <citation type="journal article" date="2022" name="IScience">
        <title>Evolution of zygomycete secretomes and the origins of terrestrial fungal ecologies.</title>
        <authorList>
            <person name="Chang Y."/>
            <person name="Wang Y."/>
            <person name="Mondo S."/>
            <person name="Ahrendt S."/>
            <person name="Andreopoulos W."/>
            <person name="Barry K."/>
            <person name="Beard J."/>
            <person name="Benny G.L."/>
            <person name="Blankenship S."/>
            <person name="Bonito G."/>
            <person name="Cuomo C."/>
            <person name="Desiro A."/>
            <person name="Gervers K.A."/>
            <person name="Hundley H."/>
            <person name="Kuo A."/>
            <person name="LaButti K."/>
            <person name="Lang B.F."/>
            <person name="Lipzen A."/>
            <person name="O'Donnell K."/>
            <person name="Pangilinan J."/>
            <person name="Reynolds N."/>
            <person name="Sandor L."/>
            <person name="Smith M.E."/>
            <person name="Tsang A."/>
            <person name="Grigoriev I.V."/>
            <person name="Stajich J.E."/>
            <person name="Spatafora J.W."/>
        </authorList>
    </citation>
    <scope>NUCLEOTIDE SEQUENCE</scope>
    <source>
        <strain evidence="25">RSA 2281</strain>
    </source>
</reference>
<reference evidence="25" key="2">
    <citation type="submission" date="2023-02" db="EMBL/GenBank/DDBJ databases">
        <authorList>
            <consortium name="DOE Joint Genome Institute"/>
            <person name="Mondo S.J."/>
            <person name="Chang Y."/>
            <person name="Wang Y."/>
            <person name="Ahrendt S."/>
            <person name="Andreopoulos W."/>
            <person name="Barry K."/>
            <person name="Beard J."/>
            <person name="Benny G.L."/>
            <person name="Blankenship S."/>
            <person name="Bonito G."/>
            <person name="Cuomo C."/>
            <person name="Desiro A."/>
            <person name="Gervers K.A."/>
            <person name="Hundley H."/>
            <person name="Kuo A."/>
            <person name="LaButti K."/>
            <person name="Lang B.F."/>
            <person name="Lipzen A."/>
            <person name="O'Donnell K."/>
            <person name="Pangilinan J."/>
            <person name="Reynolds N."/>
            <person name="Sandor L."/>
            <person name="Smith M.W."/>
            <person name="Tsang A."/>
            <person name="Grigoriev I.V."/>
            <person name="Stajich J.E."/>
            <person name="Spatafora J.W."/>
        </authorList>
    </citation>
    <scope>NUCLEOTIDE SEQUENCE</scope>
    <source>
        <strain evidence="25">RSA 2281</strain>
    </source>
</reference>
<feature type="domain" description="Endonuclease/exonuclease/phosphatase" evidence="24">
    <location>
        <begin position="334"/>
        <end position="651"/>
    </location>
</feature>
<feature type="region of interest" description="Disordered" evidence="23">
    <location>
        <begin position="28"/>
        <end position="87"/>
    </location>
</feature>
<dbReference type="GO" id="GO:0005737">
    <property type="term" value="C:cytoplasm"/>
    <property type="evidence" value="ECO:0007669"/>
    <property type="project" value="UniProtKB-SubCell"/>
</dbReference>
<feature type="compositionally biased region" description="Polar residues" evidence="23">
    <location>
        <begin position="49"/>
        <end position="69"/>
    </location>
</feature>
<evidence type="ECO:0000256" key="16">
    <source>
        <dbReference type="ARBA" id="ARBA00023015"/>
    </source>
</evidence>
<comment type="similarity">
    <text evidence="5">Belongs to the CCR4/nocturin family.</text>
</comment>
<evidence type="ECO:0000313" key="25">
    <source>
        <dbReference type="EMBL" id="KAI9249754.1"/>
    </source>
</evidence>
<evidence type="ECO:0000256" key="2">
    <source>
        <dbReference type="ARBA" id="ARBA00001946"/>
    </source>
</evidence>
<proteinExistence type="inferred from homology"/>
<evidence type="ECO:0000256" key="15">
    <source>
        <dbReference type="ARBA" id="ARBA00022884"/>
    </source>
</evidence>
<dbReference type="PANTHER" id="PTHR12121">
    <property type="entry name" value="CARBON CATABOLITE REPRESSOR PROTEIN 4"/>
    <property type="match status" value="1"/>
</dbReference>
<dbReference type="InterPro" id="IPR050410">
    <property type="entry name" value="CCR4/nocturin_mRNA_transcr"/>
</dbReference>
<keyword evidence="7" id="KW-0963">Cytoplasm</keyword>
<evidence type="ECO:0000256" key="5">
    <source>
        <dbReference type="ARBA" id="ARBA00010774"/>
    </source>
</evidence>
<evidence type="ECO:0000256" key="13">
    <source>
        <dbReference type="ARBA" id="ARBA00022839"/>
    </source>
</evidence>
<dbReference type="GO" id="GO:0004519">
    <property type="term" value="F:endonuclease activity"/>
    <property type="evidence" value="ECO:0007669"/>
    <property type="project" value="UniProtKB-KW"/>
</dbReference>
<evidence type="ECO:0000256" key="6">
    <source>
        <dbReference type="ARBA" id="ARBA00012161"/>
    </source>
</evidence>
<evidence type="ECO:0000313" key="26">
    <source>
        <dbReference type="Proteomes" id="UP001209540"/>
    </source>
</evidence>
<evidence type="ECO:0000256" key="14">
    <source>
        <dbReference type="ARBA" id="ARBA00022842"/>
    </source>
</evidence>